<gene>
    <name evidence="4" type="ORF">GCM10010411_28400</name>
</gene>
<proteinExistence type="predicted"/>
<accession>A0ABP6BZE5</accession>
<dbReference type="InterPro" id="IPR000182">
    <property type="entry name" value="GNAT_dom"/>
</dbReference>
<keyword evidence="5" id="KW-1185">Reference proteome</keyword>
<dbReference type="PANTHER" id="PTHR43800:SF1">
    <property type="entry name" value="PEPTIDYL-LYSINE N-ACETYLTRANSFERASE YJAB"/>
    <property type="match status" value="1"/>
</dbReference>
<evidence type="ECO:0000313" key="4">
    <source>
        <dbReference type="EMBL" id="GAA2593590.1"/>
    </source>
</evidence>
<evidence type="ECO:0000256" key="1">
    <source>
        <dbReference type="ARBA" id="ARBA00022679"/>
    </source>
</evidence>
<evidence type="ECO:0000313" key="5">
    <source>
        <dbReference type="Proteomes" id="UP001501509"/>
    </source>
</evidence>
<dbReference type="Gene3D" id="3.40.630.30">
    <property type="match status" value="1"/>
</dbReference>
<protein>
    <submittedName>
        <fullName evidence="4">GNAT family N-acetyltransferase</fullName>
    </submittedName>
</protein>
<keyword evidence="1" id="KW-0808">Transferase</keyword>
<dbReference type="EMBL" id="BAAATD010000003">
    <property type="protein sequence ID" value="GAA2593590.1"/>
    <property type="molecule type" value="Genomic_DNA"/>
</dbReference>
<evidence type="ECO:0000256" key="2">
    <source>
        <dbReference type="ARBA" id="ARBA00023315"/>
    </source>
</evidence>
<dbReference type="PANTHER" id="PTHR43800">
    <property type="entry name" value="PEPTIDYL-LYSINE N-ACETYLTRANSFERASE YJAB"/>
    <property type="match status" value="1"/>
</dbReference>
<dbReference type="CDD" id="cd04301">
    <property type="entry name" value="NAT_SF"/>
    <property type="match status" value="1"/>
</dbReference>
<dbReference type="PROSITE" id="PS51186">
    <property type="entry name" value="GNAT"/>
    <property type="match status" value="1"/>
</dbReference>
<reference evidence="5" key="1">
    <citation type="journal article" date="2019" name="Int. J. Syst. Evol. Microbiol.">
        <title>The Global Catalogue of Microorganisms (GCM) 10K type strain sequencing project: providing services to taxonomists for standard genome sequencing and annotation.</title>
        <authorList>
            <consortium name="The Broad Institute Genomics Platform"/>
            <consortium name="The Broad Institute Genome Sequencing Center for Infectious Disease"/>
            <person name="Wu L."/>
            <person name="Ma J."/>
        </authorList>
    </citation>
    <scope>NUCLEOTIDE SEQUENCE [LARGE SCALE GENOMIC DNA]</scope>
    <source>
        <strain evidence="5">JCM 6833</strain>
    </source>
</reference>
<dbReference type="Pfam" id="PF00583">
    <property type="entry name" value="Acetyltransf_1"/>
    <property type="match status" value="1"/>
</dbReference>
<dbReference type="InterPro" id="IPR016181">
    <property type="entry name" value="Acyl_CoA_acyltransferase"/>
</dbReference>
<comment type="caution">
    <text evidence="4">The sequence shown here is derived from an EMBL/GenBank/DDBJ whole genome shotgun (WGS) entry which is preliminary data.</text>
</comment>
<dbReference type="RefSeq" id="WP_344541107.1">
    <property type="nucleotide sequence ID" value="NZ_BAAATD010000003.1"/>
</dbReference>
<dbReference type="SUPFAM" id="SSF55729">
    <property type="entry name" value="Acyl-CoA N-acyltransferases (Nat)"/>
    <property type="match status" value="1"/>
</dbReference>
<feature type="domain" description="N-acetyltransferase" evidence="3">
    <location>
        <begin position="3"/>
        <end position="150"/>
    </location>
</feature>
<dbReference type="Proteomes" id="UP001501509">
    <property type="component" value="Unassembled WGS sequence"/>
</dbReference>
<keyword evidence="2" id="KW-0012">Acyltransferase</keyword>
<evidence type="ECO:0000259" key="3">
    <source>
        <dbReference type="PROSITE" id="PS51186"/>
    </source>
</evidence>
<sequence length="165" mass="17951">MAFAVRPAKDRDLPLLAEIERSADRLFAPLGIVFPAGPTVIEEVGAGALQLLVAGDPPVGFAAVIEVDGHRHLEQIALRADHTGRGLGRPLLERVLRDARGHAGGEVTLITFRDVPWNGPWYARSGFTEMPEAEWGPELRAHWQEEIAAGLHELGPRLVMRHPGG</sequence>
<name>A0ABP6BZE5_9ACTN</name>
<organism evidence="4 5">
    <name type="scientific">Actinomadura fulvescens</name>
    <dbReference type="NCBI Taxonomy" id="46160"/>
    <lineage>
        <taxon>Bacteria</taxon>
        <taxon>Bacillati</taxon>
        <taxon>Actinomycetota</taxon>
        <taxon>Actinomycetes</taxon>
        <taxon>Streptosporangiales</taxon>
        <taxon>Thermomonosporaceae</taxon>
        <taxon>Actinomadura</taxon>
    </lineage>
</organism>